<feature type="transmembrane region" description="Helical" evidence="1">
    <location>
        <begin position="31"/>
        <end position="49"/>
    </location>
</feature>
<feature type="transmembrane region" description="Helical" evidence="1">
    <location>
        <begin position="148"/>
        <end position="168"/>
    </location>
</feature>
<keyword evidence="1" id="KW-0812">Transmembrane</keyword>
<dbReference type="PATRIC" id="fig|862967.3.peg.1291"/>
<proteinExistence type="predicted"/>
<feature type="transmembrane region" description="Helical" evidence="1">
    <location>
        <begin position="6"/>
        <end position="24"/>
    </location>
</feature>
<feature type="transmembrane region" description="Helical" evidence="1">
    <location>
        <begin position="225"/>
        <end position="249"/>
    </location>
</feature>
<protein>
    <submittedName>
        <fullName evidence="2">Uncharacterized protein</fullName>
    </submittedName>
</protein>
<evidence type="ECO:0000313" key="2">
    <source>
        <dbReference type="EMBL" id="AGU76635.1"/>
    </source>
</evidence>
<dbReference type="EMBL" id="CP003857">
    <property type="protein sequence ID" value="AGU76635.1"/>
    <property type="molecule type" value="Genomic_DNA"/>
</dbReference>
<gene>
    <name evidence="2" type="ORF">SIR_1275</name>
</gene>
<accession>T1ZFJ9</accession>
<reference evidence="2 3" key="1">
    <citation type="journal article" date="2013" name="BMC Genomics">
        <title>Phylogenetic relationship and virulence inference of Streptococcus Anginosus Group: curated annotation and whole-genome comparative analysis support distinct species designation.</title>
        <authorList>
            <person name="Olson A.B."/>
            <person name="Kent H."/>
            <person name="Sibley C.D."/>
            <person name="Grinwis M.E."/>
            <person name="Mabon P."/>
            <person name="Ouellette C."/>
            <person name="Tyson S."/>
            <person name="Graham M."/>
            <person name="Tyler S.D."/>
            <person name="Van Domselaar G."/>
            <person name="Surette M.G."/>
            <person name="Corbett C.R."/>
        </authorList>
    </citation>
    <scope>NUCLEOTIDE SEQUENCE [LARGE SCALE GENOMIC DNA]</scope>
    <source>
        <strain evidence="2 3">B196</strain>
    </source>
</reference>
<organism evidence="2 3">
    <name type="scientific">Streptococcus intermedius B196</name>
    <dbReference type="NCBI Taxonomy" id="862967"/>
    <lineage>
        <taxon>Bacteria</taxon>
        <taxon>Bacillati</taxon>
        <taxon>Bacillota</taxon>
        <taxon>Bacilli</taxon>
        <taxon>Lactobacillales</taxon>
        <taxon>Streptococcaceae</taxon>
        <taxon>Streptococcus</taxon>
        <taxon>Streptococcus anginosus group</taxon>
    </lineage>
</organism>
<evidence type="ECO:0000313" key="3">
    <source>
        <dbReference type="Proteomes" id="UP000016233"/>
    </source>
</evidence>
<name>T1ZFJ9_STRIT</name>
<dbReference type="AlphaFoldDB" id="T1ZFJ9"/>
<feature type="transmembrane region" description="Helical" evidence="1">
    <location>
        <begin position="189"/>
        <end position="213"/>
    </location>
</feature>
<evidence type="ECO:0000256" key="1">
    <source>
        <dbReference type="SAM" id="Phobius"/>
    </source>
</evidence>
<feature type="transmembrane region" description="Helical" evidence="1">
    <location>
        <begin position="55"/>
        <end position="72"/>
    </location>
</feature>
<keyword evidence="1" id="KW-0472">Membrane</keyword>
<feature type="transmembrane region" description="Helical" evidence="1">
    <location>
        <begin position="111"/>
        <end position="128"/>
    </location>
</feature>
<dbReference type="RefSeq" id="WP_020998975.1">
    <property type="nucleotide sequence ID" value="NC_022246.1"/>
</dbReference>
<dbReference type="KEGG" id="sib:SIR_1275"/>
<keyword evidence="3" id="KW-1185">Reference proteome</keyword>
<dbReference type="HOGENOM" id="CLU_014145_0_0_9"/>
<keyword evidence="1" id="KW-1133">Transmembrane helix</keyword>
<sequence>MFSLVKIVLWFIFFFAWLFGKLRWNEIRTTFQDWFPFLYFIYLFLVVILPDNVQGFNFIGFVVFFFFVISIYKDFFRGLRYFISQLRVGNKSIERFDKIKRYLFKEKLEDVSEFLLAIVLIGLMYIQINYATPTISLVNKSNVELLGFIVSIFGMYGIYIGFLQYLAGDVKSDTYLGKSKVNYLIGQSFWYHVTQSKIFILMLLAAIIIPVTVKLNTAFIKELTILWQTSYMLLLVIYIFLLSMSLYIIRVALLMKTKDDENLKYNMRKQIQEDYTETFWLIYRNRSVYVNDFLKNKLTRDFAKLDVNEYEEFVTNIFNLDYFDTRNLYWTILNKTERGFELTRTQRFRNKLLLDDRSWLETYQDKNEYDLRQEWKSFYKYFRTFIFEKWKFLKQYRDNFSVENWKNLILEDLKIIDRIVTNDPTLESLKIEYPEKGETRFVRFHRDENNNVREFLFKVLINKEDINLDGLFEDVKQEIQNYKENKTDHFYRYTYDFLKFRLVTILDKHENGDVNISLSEFKRLSDYDVFQNGQRNDYENSMLYSKICFNYLDRGRIEDFNQSKIEKSGNVELRKQKIKNLILSMNEEYRLAFMLYQLFYTDHTQWDGNLGFYDIGITQIMSYDEQYHYYLFNQAKKIIISETDIDHRITESFLKKLWDTRDNMIKDFSWFDQFGEQHLMSDFKILYVQWLLTRKEYPRAESRFNIEREFPIKVCKSLVGKIKGKENRKISVKDLKWRIRYKKERISCFCRDYLLLTDQLTTIFTKESYSHKQNNVQISVEYLLHSGKVNLSDVIDNISVVSLFRLEWILRWNYYQYTRESNYTSRTFFDTMTSNSRYYWSGGDGILEFYIVKIIDNFYHDLYQDREFIDGFKYHLESQLNSLNKTVEEYVESIAKKISGINNISILQKGQILLNLNDILHYQSKWVELKPKRKYRYK</sequence>
<dbReference type="Proteomes" id="UP000016233">
    <property type="component" value="Chromosome"/>
</dbReference>